<comment type="caution">
    <text evidence="3">The sequence shown here is derived from an EMBL/GenBank/DDBJ whole genome shotgun (WGS) entry which is preliminary data.</text>
</comment>
<accession>A0A397ANB2</accession>
<reference evidence="3 4" key="1">
    <citation type="submission" date="2018-08" db="EMBL/GenBank/DDBJ databases">
        <title>Aphanomyces genome sequencing and annotation.</title>
        <authorList>
            <person name="Minardi D."/>
            <person name="Oidtmann B."/>
            <person name="Van Der Giezen M."/>
            <person name="Studholme D.J."/>
        </authorList>
    </citation>
    <scope>NUCLEOTIDE SEQUENCE [LARGE SCALE GENOMIC DNA]</scope>
    <source>
        <strain evidence="3 4">Kv</strain>
    </source>
</reference>
<feature type="chain" id="PRO_5017175847" evidence="2">
    <location>
        <begin position="20"/>
        <end position="488"/>
    </location>
</feature>
<dbReference type="EMBL" id="QUSZ01005911">
    <property type="protein sequence ID" value="RHY07735.1"/>
    <property type="molecule type" value="Genomic_DNA"/>
</dbReference>
<dbReference type="PANTHER" id="PTHR40855">
    <property type="entry name" value="DIOX_N DOMAIN-CONTAINING PROTEIN"/>
    <property type="match status" value="1"/>
</dbReference>
<organism evidence="3 4">
    <name type="scientific">Aphanomyces astaci</name>
    <name type="common">Crayfish plague agent</name>
    <dbReference type="NCBI Taxonomy" id="112090"/>
    <lineage>
        <taxon>Eukaryota</taxon>
        <taxon>Sar</taxon>
        <taxon>Stramenopiles</taxon>
        <taxon>Oomycota</taxon>
        <taxon>Saprolegniomycetes</taxon>
        <taxon>Saprolegniales</taxon>
        <taxon>Verrucalvaceae</taxon>
        <taxon>Aphanomyces</taxon>
    </lineage>
</organism>
<protein>
    <submittedName>
        <fullName evidence="3">Uncharacterized protein</fullName>
    </submittedName>
</protein>
<dbReference type="Proteomes" id="UP000265427">
    <property type="component" value="Unassembled WGS sequence"/>
</dbReference>
<evidence type="ECO:0000256" key="2">
    <source>
        <dbReference type="SAM" id="SignalP"/>
    </source>
</evidence>
<proteinExistence type="predicted"/>
<feature type="transmembrane region" description="Helical" evidence="1">
    <location>
        <begin position="442"/>
        <end position="464"/>
    </location>
</feature>
<feature type="signal peptide" evidence="2">
    <location>
        <begin position="1"/>
        <end position="19"/>
    </location>
</feature>
<evidence type="ECO:0000256" key="1">
    <source>
        <dbReference type="SAM" id="Phobius"/>
    </source>
</evidence>
<dbReference type="PANTHER" id="PTHR40855:SF1">
    <property type="entry name" value="CLAVAMINATE SYNTHASE-LIKE PROTEIN"/>
    <property type="match status" value="1"/>
</dbReference>
<evidence type="ECO:0000313" key="3">
    <source>
        <dbReference type="EMBL" id="RHY07735.1"/>
    </source>
</evidence>
<dbReference type="AlphaFoldDB" id="A0A397ANB2"/>
<dbReference type="SUPFAM" id="SSF51197">
    <property type="entry name" value="Clavaminate synthase-like"/>
    <property type="match status" value="1"/>
</dbReference>
<gene>
    <name evidence="3" type="ORF">DYB36_009938</name>
</gene>
<dbReference type="VEuPathDB" id="FungiDB:H257_12908"/>
<evidence type="ECO:0000313" key="4">
    <source>
        <dbReference type="Proteomes" id="UP000265427"/>
    </source>
</evidence>
<keyword evidence="2" id="KW-0732">Signal</keyword>
<name>A0A397ANB2_APHAT</name>
<keyword evidence="1" id="KW-1133">Transmembrane helix</keyword>
<keyword evidence="1" id="KW-0812">Transmembrane</keyword>
<keyword evidence="1" id="KW-0472">Membrane</keyword>
<dbReference type="Gene3D" id="2.60.120.330">
    <property type="entry name" value="B-lactam Antibiotic, Isopenicillin N Synthase, Chain"/>
    <property type="match status" value="1"/>
</dbReference>
<sequence>MVLCRALCAAAAVVTTISATATGSYAPPDHANFTIPSYDLSSPHDHAGLVQSLQTHGIVALRSVPAFAESRAAYVQAAYTCMRDHPTLEALLHKQLQDGTERTTISTHADGSVGGYSAVLDVHCPQLSLTHKSYGDVLHSASLQLARVLSETVESPPSSLLDAVVRGAHLDHVHRYTSPSSKSSFPATAAASSVMSLDFHTDNGLFLLTSAPFYFDATDGHAVADAPSGLVLQLSLDGVPTQVRPRLVHDELVVMVGEGYTRWGSYGHSFPAVLHAMQMPLAATAVRMFAGRMLLLPKDATLAHTNLTFQAYAEASTRFALNEPATEHDRTILATLGCPVGRSLLASDLSCALGIWTPSNQSDPSTTKAQCMAHCNAPNMKKDVEMCQSLKCIRTSEIPDGGTECWMLCVQHLDQCAVADQVCVDQTLVCPAATSPHQQQSWGWPVIAAAAAAVVVLALVVWSLRKRRHATEEKVPLLLASQGMNVTH</sequence>
<dbReference type="InterPro" id="IPR027443">
    <property type="entry name" value="IPNS-like_sf"/>
</dbReference>